<feature type="compositionally biased region" description="Polar residues" evidence="3">
    <location>
        <begin position="31"/>
        <end position="47"/>
    </location>
</feature>
<gene>
    <name evidence="6" type="ORF">BDV25DRAFT_17712</name>
</gene>
<dbReference type="OrthoDB" id="20368at2759"/>
<name>A0A5N6TQ03_ASPAV</name>
<dbReference type="GO" id="GO:0045324">
    <property type="term" value="P:late endosome to vacuole transport"/>
    <property type="evidence" value="ECO:0007669"/>
    <property type="project" value="TreeGrafter"/>
</dbReference>
<evidence type="ECO:0000256" key="2">
    <source>
        <dbReference type="SAM" id="Coils"/>
    </source>
</evidence>
<evidence type="ECO:0000313" key="6">
    <source>
        <dbReference type="EMBL" id="KAE8148432.1"/>
    </source>
</evidence>
<dbReference type="Proteomes" id="UP000325780">
    <property type="component" value="Unassembled WGS sequence"/>
</dbReference>
<protein>
    <submittedName>
        <fullName evidence="6">Autophagy protein Apg6-domain-containing protein</fullName>
    </submittedName>
</protein>
<dbReference type="PANTHER" id="PTHR12768:SF4">
    <property type="entry name" value="BECLIN-1"/>
    <property type="match status" value="1"/>
</dbReference>
<feature type="domain" description="Atg6 BARA" evidence="4">
    <location>
        <begin position="295"/>
        <end position="507"/>
    </location>
</feature>
<evidence type="ECO:0000313" key="7">
    <source>
        <dbReference type="Proteomes" id="UP000325780"/>
    </source>
</evidence>
<dbReference type="Pfam" id="PF17675">
    <property type="entry name" value="APG6_N"/>
    <property type="match status" value="1"/>
</dbReference>
<feature type="compositionally biased region" description="Polar residues" evidence="3">
    <location>
        <begin position="102"/>
        <end position="112"/>
    </location>
</feature>
<dbReference type="InterPro" id="IPR007243">
    <property type="entry name" value="Atg6/Beclin"/>
</dbReference>
<feature type="domain" description="Atg6/beclin coiled-coil" evidence="5">
    <location>
        <begin position="164"/>
        <end position="292"/>
    </location>
</feature>
<organism evidence="6 7">
    <name type="scientific">Aspergillus avenaceus</name>
    <dbReference type="NCBI Taxonomy" id="36643"/>
    <lineage>
        <taxon>Eukaryota</taxon>
        <taxon>Fungi</taxon>
        <taxon>Dikarya</taxon>
        <taxon>Ascomycota</taxon>
        <taxon>Pezizomycotina</taxon>
        <taxon>Eurotiomycetes</taxon>
        <taxon>Eurotiomycetidae</taxon>
        <taxon>Eurotiales</taxon>
        <taxon>Aspergillaceae</taxon>
        <taxon>Aspergillus</taxon>
        <taxon>Aspergillus subgen. Circumdati</taxon>
    </lineage>
</organism>
<accession>A0A5N6TQ03</accession>
<dbReference type="FunFam" id="1.10.418.40:FF:000005">
    <property type="entry name" value="Autophagy protein Apg6, putative"/>
    <property type="match status" value="1"/>
</dbReference>
<dbReference type="EMBL" id="ML742161">
    <property type="protein sequence ID" value="KAE8148432.1"/>
    <property type="molecule type" value="Genomic_DNA"/>
</dbReference>
<dbReference type="PANTHER" id="PTHR12768">
    <property type="entry name" value="BECLIN 1"/>
    <property type="match status" value="1"/>
</dbReference>
<dbReference type="GO" id="GO:0000423">
    <property type="term" value="P:mitophagy"/>
    <property type="evidence" value="ECO:0007669"/>
    <property type="project" value="TreeGrafter"/>
</dbReference>
<evidence type="ECO:0000256" key="3">
    <source>
        <dbReference type="SAM" id="MobiDB-lite"/>
    </source>
</evidence>
<dbReference type="Gene3D" id="6.10.250.3110">
    <property type="match status" value="1"/>
</dbReference>
<dbReference type="AlphaFoldDB" id="A0A5N6TQ03"/>
<evidence type="ECO:0000259" key="4">
    <source>
        <dbReference type="Pfam" id="PF04111"/>
    </source>
</evidence>
<dbReference type="InterPro" id="IPR040455">
    <property type="entry name" value="Atg6_BARA"/>
</dbReference>
<dbReference type="GO" id="GO:0000407">
    <property type="term" value="C:phagophore assembly site"/>
    <property type="evidence" value="ECO:0007669"/>
    <property type="project" value="TreeGrafter"/>
</dbReference>
<proteinExistence type="inferred from homology"/>
<dbReference type="GO" id="GO:0006995">
    <property type="term" value="P:cellular response to nitrogen starvation"/>
    <property type="evidence" value="ECO:0007669"/>
    <property type="project" value="TreeGrafter"/>
</dbReference>
<keyword evidence="7" id="KW-1185">Reference proteome</keyword>
<reference evidence="6 7" key="1">
    <citation type="submission" date="2019-04" db="EMBL/GenBank/DDBJ databases">
        <title>Friends and foes A comparative genomics study of 23 Aspergillus species from section Flavi.</title>
        <authorList>
            <consortium name="DOE Joint Genome Institute"/>
            <person name="Kjaerbolling I."/>
            <person name="Vesth T."/>
            <person name="Frisvad J.C."/>
            <person name="Nybo J.L."/>
            <person name="Theobald S."/>
            <person name="Kildgaard S."/>
            <person name="Isbrandt T."/>
            <person name="Kuo A."/>
            <person name="Sato A."/>
            <person name="Lyhne E.K."/>
            <person name="Kogle M.E."/>
            <person name="Wiebenga A."/>
            <person name="Kun R.S."/>
            <person name="Lubbers R.J."/>
            <person name="Makela M.R."/>
            <person name="Barry K."/>
            <person name="Chovatia M."/>
            <person name="Clum A."/>
            <person name="Daum C."/>
            <person name="Haridas S."/>
            <person name="He G."/>
            <person name="LaButti K."/>
            <person name="Lipzen A."/>
            <person name="Mondo S."/>
            <person name="Riley R."/>
            <person name="Salamov A."/>
            <person name="Simmons B.A."/>
            <person name="Magnuson J.K."/>
            <person name="Henrissat B."/>
            <person name="Mortensen U.H."/>
            <person name="Larsen T.O."/>
            <person name="Devries R.P."/>
            <person name="Grigoriev I.V."/>
            <person name="Machida M."/>
            <person name="Baker S.E."/>
            <person name="Andersen M.R."/>
        </authorList>
    </citation>
    <scope>NUCLEOTIDE SEQUENCE [LARGE SCALE GENOMIC DNA]</scope>
    <source>
        <strain evidence="6 7">IBT 18842</strain>
    </source>
</reference>
<dbReference type="InterPro" id="IPR041691">
    <property type="entry name" value="Atg6/beclin_CC"/>
</dbReference>
<feature type="coiled-coil region" evidence="2">
    <location>
        <begin position="205"/>
        <end position="298"/>
    </location>
</feature>
<comment type="similarity">
    <text evidence="1">Belongs to the beclin family.</text>
</comment>
<evidence type="ECO:0000256" key="1">
    <source>
        <dbReference type="ARBA" id="ARBA00005965"/>
    </source>
</evidence>
<dbReference type="InterPro" id="IPR038274">
    <property type="entry name" value="Atg6/Beclin_C_sf"/>
</dbReference>
<sequence>MYCQKCRTQLKLDGSLESLNPAAFDLLTRSTGKTLPEQAQGSSSRVSYPQERRELYDRVSKKATSPVYRRSIPAPREAGSNPNSTSRLGRGDGGNMSFVMLTESQLGPSHATSALHAEGATKNKRPINPQPTERESEDGSFADQIERTNRLFEIVSSRSDIDHPICTECTEMLMEGLHKRFVDATKEKDAYISFLKNLNSSVPTTEELEAAEKSLKETLEAEEAAFAELVALEQEKAALDEEIAGLEEESRQLDLEEENFWRDRNAFSLTLTEFQNERDALNMRYDHDSRQLERLQRTNVYNDAFCIGHDGYFGTINGLRLGRLTNPSVDWPEINAAWGQTALLLATIADKLGFHFQGYQLKPMGSMSRIDKIEYPRGSPAQSAIGGGSTAPSAAPKITTFDLFSSGDLPLNLPWLHRRFDAGMVAFLECLRQLGQFVENTPAPIQSNRRGHAGVTAPGVKLPYEIKRDKIGDASIKLGFNQNDETWTRACKYTLTCCKFLLAHASNVASNSSSNSADIASAAVAAGEQARLATASPGKK</sequence>
<dbReference type="GO" id="GO:0030674">
    <property type="term" value="F:protein-macromolecule adaptor activity"/>
    <property type="evidence" value="ECO:0007669"/>
    <property type="project" value="TreeGrafter"/>
</dbReference>
<dbReference type="GO" id="GO:0043548">
    <property type="term" value="F:phosphatidylinositol 3-kinase binding"/>
    <property type="evidence" value="ECO:0007669"/>
    <property type="project" value="TreeGrafter"/>
</dbReference>
<dbReference type="Gene3D" id="1.10.418.40">
    <property type="entry name" value="Autophagy protein 6/Beclin 1"/>
    <property type="match status" value="1"/>
</dbReference>
<evidence type="ECO:0000259" key="5">
    <source>
        <dbReference type="Pfam" id="PF17675"/>
    </source>
</evidence>
<dbReference type="GO" id="GO:0034272">
    <property type="term" value="C:phosphatidylinositol 3-kinase complex, class III, type II"/>
    <property type="evidence" value="ECO:0007669"/>
    <property type="project" value="TreeGrafter"/>
</dbReference>
<dbReference type="Pfam" id="PF04111">
    <property type="entry name" value="APG6"/>
    <property type="match status" value="1"/>
</dbReference>
<feature type="region of interest" description="Disordered" evidence="3">
    <location>
        <begin position="31"/>
        <end position="143"/>
    </location>
</feature>
<dbReference type="GO" id="GO:0034271">
    <property type="term" value="C:phosphatidylinositol 3-kinase complex, class III, type I"/>
    <property type="evidence" value="ECO:0007669"/>
    <property type="project" value="TreeGrafter"/>
</dbReference>
<feature type="compositionally biased region" description="Basic and acidic residues" evidence="3">
    <location>
        <begin position="50"/>
        <end position="60"/>
    </location>
</feature>
<keyword evidence="2" id="KW-0175">Coiled coil</keyword>
<dbReference type="GO" id="GO:0000045">
    <property type="term" value="P:autophagosome assembly"/>
    <property type="evidence" value="ECO:0007669"/>
    <property type="project" value="TreeGrafter"/>
</dbReference>